<sequence>QKKKTLLSSYNKQHEQRICLYSNETTNNPPDYRQRRNTFAKKQMHKTNEGENLSAIKKTYLRTAVKKCKKLTKNKIENKPNVKQECLNKESVHCRMTDYLIYRNKGE</sequence>
<evidence type="ECO:0000313" key="1">
    <source>
        <dbReference type="Proteomes" id="UP000887569"/>
    </source>
</evidence>
<name>A0A915CF13_PARUN</name>
<proteinExistence type="predicted"/>
<evidence type="ECO:0000313" key="2">
    <source>
        <dbReference type="WBParaSite" id="PgR149_g010_t01"/>
    </source>
</evidence>
<accession>A0A915CF13</accession>
<reference evidence="2" key="1">
    <citation type="submission" date="2022-11" db="UniProtKB">
        <authorList>
            <consortium name="WormBaseParasite"/>
        </authorList>
    </citation>
    <scope>IDENTIFICATION</scope>
</reference>
<keyword evidence="1" id="KW-1185">Reference proteome</keyword>
<dbReference type="WBParaSite" id="PgR149_g010_t01">
    <property type="protein sequence ID" value="PgR149_g010_t01"/>
    <property type="gene ID" value="PgR149_g010"/>
</dbReference>
<protein>
    <submittedName>
        <fullName evidence="2">Uncharacterized protein</fullName>
    </submittedName>
</protein>
<dbReference type="AlphaFoldDB" id="A0A915CF13"/>
<dbReference type="Proteomes" id="UP000887569">
    <property type="component" value="Unplaced"/>
</dbReference>
<organism evidence="1 2">
    <name type="scientific">Parascaris univalens</name>
    <name type="common">Nematode worm</name>
    <dbReference type="NCBI Taxonomy" id="6257"/>
    <lineage>
        <taxon>Eukaryota</taxon>
        <taxon>Metazoa</taxon>
        <taxon>Ecdysozoa</taxon>
        <taxon>Nematoda</taxon>
        <taxon>Chromadorea</taxon>
        <taxon>Rhabditida</taxon>
        <taxon>Spirurina</taxon>
        <taxon>Ascaridomorpha</taxon>
        <taxon>Ascaridoidea</taxon>
        <taxon>Ascarididae</taxon>
        <taxon>Parascaris</taxon>
    </lineage>
</organism>